<keyword evidence="1" id="KW-0433">Leucine-rich repeat</keyword>
<proteinExistence type="predicted"/>
<feature type="non-terminal residue" evidence="6">
    <location>
        <position position="1"/>
    </location>
</feature>
<dbReference type="Gene3D" id="3.80.10.10">
    <property type="entry name" value="Ribonuclease Inhibitor"/>
    <property type="match status" value="1"/>
</dbReference>
<comment type="caution">
    <text evidence="6">The sequence shown here is derived from an EMBL/GenBank/DDBJ whole genome shotgun (WGS) entry which is preliminary data.</text>
</comment>
<feature type="chain" id="PRO_5044875011" description="LRRNT domain-containing protein" evidence="4">
    <location>
        <begin position="41"/>
        <end position="89"/>
    </location>
</feature>
<dbReference type="InterPro" id="IPR032675">
    <property type="entry name" value="LRR_dom_sf"/>
</dbReference>
<feature type="non-terminal residue" evidence="6">
    <location>
        <position position="89"/>
    </location>
</feature>
<dbReference type="SMART" id="SM00013">
    <property type="entry name" value="LRRNT"/>
    <property type="match status" value="1"/>
</dbReference>
<evidence type="ECO:0000256" key="3">
    <source>
        <dbReference type="ARBA" id="ARBA00022737"/>
    </source>
</evidence>
<organism evidence="6 7">
    <name type="scientific">Cirrhinus mrigala</name>
    <name type="common">Mrigala</name>
    <dbReference type="NCBI Taxonomy" id="683832"/>
    <lineage>
        <taxon>Eukaryota</taxon>
        <taxon>Metazoa</taxon>
        <taxon>Chordata</taxon>
        <taxon>Craniata</taxon>
        <taxon>Vertebrata</taxon>
        <taxon>Euteleostomi</taxon>
        <taxon>Actinopterygii</taxon>
        <taxon>Neopterygii</taxon>
        <taxon>Teleostei</taxon>
        <taxon>Ostariophysi</taxon>
        <taxon>Cypriniformes</taxon>
        <taxon>Cyprinidae</taxon>
        <taxon>Labeoninae</taxon>
        <taxon>Labeonini</taxon>
        <taxon>Cirrhinus</taxon>
    </lineage>
</organism>
<sequence length="89" mass="9640">KGHDPVAMRITTVTSLPSPSPLLLLVVQLLLWLIIPGREAVGAASTCPAPCSCSNQASRVICTRRNLEEVPDSISNNTRYLNLQENSIQ</sequence>
<name>A0ABD0RH00_CIRMR</name>
<feature type="signal peptide" evidence="4">
    <location>
        <begin position="1"/>
        <end position="40"/>
    </location>
</feature>
<evidence type="ECO:0000313" key="7">
    <source>
        <dbReference type="Proteomes" id="UP001529510"/>
    </source>
</evidence>
<dbReference type="Proteomes" id="UP001529510">
    <property type="component" value="Unassembled WGS sequence"/>
</dbReference>
<evidence type="ECO:0000313" key="6">
    <source>
        <dbReference type="EMBL" id="KAL0197822.1"/>
    </source>
</evidence>
<keyword evidence="2 4" id="KW-0732">Signal</keyword>
<keyword evidence="3" id="KW-0677">Repeat</keyword>
<dbReference type="AlphaFoldDB" id="A0ABD0RH00"/>
<evidence type="ECO:0000256" key="2">
    <source>
        <dbReference type="ARBA" id="ARBA00022729"/>
    </source>
</evidence>
<dbReference type="SUPFAM" id="SSF52058">
    <property type="entry name" value="L domain-like"/>
    <property type="match status" value="1"/>
</dbReference>
<evidence type="ECO:0000256" key="4">
    <source>
        <dbReference type="SAM" id="SignalP"/>
    </source>
</evidence>
<accession>A0ABD0RH00</accession>
<protein>
    <recommendedName>
        <fullName evidence="5">LRRNT domain-containing protein</fullName>
    </recommendedName>
</protein>
<keyword evidence="7" id="KW-1185">Reference proteome</keyword>
<reference evidence="6 7" key="1">
    <citation type="submission" date="2024-05" db="EMBL/GenBank/DDBJ databases">
        <title>Genome sequencing and assembly of Indian major carp, Cirrhinus mrigala (Hamilton, 1822).</title>
        <authorList>
            <person name="Mohindra V."/>
            <person name="Chowdhury L.M."/>
            <person name="Lal K."/>
            <person name="Jena J.K."/>
        </authorList>
    </citation>
    <scope>NUCLEOTIDE SEQUENCE [LARGE SCALE GENOMIC DNA]</scope>
    <source>
        <strain evidence="6">CM1030</strain>
        <tissue evidence="6">Blood</tissue>
    </source>
</reference>
<feature type="domain" description="LRRNT" evidence="5">
    <location>
        <begin position="46"/>
        <end position="80"/>
    </location>
</feature>
<evidence type="ECO:0000259" key="5">
    <source>
        <dbReference type="SMART" id="SM00013"/>
    </source>
</evidence>
<dbReference type="InterPro" id="IPR050541">
    <property type="entry name" value="LRR_TM_domain-containing"/>
</dbReference>
<dbReference type="EMBL" id="JAMKFB020000003">
    <property type="protein sequence ID" value="KAL0197822.1"/>
    <property type="molecule type" value="Genomic_DNA"/>
</dbReference>
<dbReference type="Pfam" id="PF01462">
    <property type="entry name" value="LRRNT"/>
    <property type="match status" value="1"/>
</dbReference>
<gene>
    <name evidence="6" type="ORF">M9458_006362</name>
</gene>
<dbReference type="InterPro" id="IPR000372">
    <property type="entry name" value="LRRNT"/>
</dbReference>
<evidence type="ECO:0000256" key="1">
    <source>
        <dbReference type="ARBA" id="ARBA00022614"/>
    </source>
</evidence>
<dbReference type="PANTHER" id="PTHR24369:SF102">
    <property type="entry name" value="LEUCINE-RICH REPEAT-CONTAINING PROTEIN 4B"/>
    <property type="match status" value="1"/>
</dbReference>
<dbReference type="PANTHER" id="PTHR24369">
    <property type="entry name" value="ANTIGEN BSP, PUTATIVE-RELATED"/>
    <property type="match status" value="1"/>
</dbReference>